<dbReference type="Proteomes" id="UP000676409">
    <property type="component" value="Chromosome"/>
</dbReference>
<name>A0A975FWZ0_9CAUL</name>
<comment type="similarity">
    <text evidence="1">Belongs to the N-acylglucosamine 2-epimerase family.</text>
</comment>
<evidence type="ECO:0000313" key="3">
    <source>
        <dbReference type="EMBL" id="QUD87013.1"/>
    </source>
</evidence>
<dbReference type="InterPro" id="IPR008928">
    <property type="entry name" value="6-hairpin_glycosidase_sf"/>
</dbReference>
<sequence length="397" mass="44272">MTTIDRQSPSARTAVAPRFDDVRRWAFERALPFWSTVGRDGDQGFVEHLTLEGVPADVGYKRLRVQARQIYVYSHASMLGYADGLVAAENGWRFMLRHGWLADGGWARRLGREGGVVDPTVDLYDQAFALFAIAWWVRASGDVAAIGWADRTLAAIDAHLARSDGRGWHAEAPHPAEAVQNPHMHMVEALLALYETTGAERFAAKAIEIADLMRSTFFDAKTSTLAEYFDQNWRRQPGERGRIIEPGHQFEWAWILRHLTRLTGADFADTAHGLFAFAEAHGVDPASGLTWDGVLDDGSPCDRTSRSWPQTEALKAHLAEIEFNGRPLDGRPARIVANLLDRFLDRPVPGAWVDHLDERGAVITDKVPASTLYHVFLAFSELLRLEPTLNAQLNQTA</sequence>
<dbReference type="KEGG" id="caul:KCG34_18345"/>
<dbReference type="AlphaFoldDB" id="A0A975FWZ0"/>
<proteinExistence type="inferred from homology"/>
<dbReference type="EMBL" id="CP073078">
    <property type="protein sequence ID" value="QUD87013.1"/>
    <property type="molecule type" value="Genomic_DNA"/>
</dbReference>
<evidence type="ECO:0000313" key="4">
    <source>
        <dbReference type="Proteomes" id="UP000676409"/>
    </source>
</evidence>
<keyword evidence="4" id="KW-1185">Reference proteome</keyword>
<dbReference type="GO" id="GO:0016853">
    <property type="term" value="F:isomerase activity"/>
    <property type="evidence" value="ECO:0007669"/>
    <property type="project" value="UniProtKB-KW"/>
</dbReference>
<protein>
    <submittedName>
        <fullName evidence="3">AGE family epimerase/isomerase</fullName>
    </submittedName>
</protein>
<dbReference type="GO" id="GO:0005975">
    <property type="term" value="P:carbohydrate metabolic process"/>
    <property type="evidence" value="ECO:0007669"/>
    <property type="project" value="InterPro"/>
</dbReference>
<organism evidence="3 4">
    <name type="scientific">Phenylobacterium montanum</name>
    <dbReference type="NCBI Taxonomy" id="2823693"/>
    <lineage>
        <taxon>Bacteria</taxon>
        <taxon>Pseudomonadati</taxon>
        <taxon>Pseudomonadota</taxon>
        <taxon>Alphaproteobacteria</taxon>
        <taxon>Caulobacterales</taxon>
        <taxon>Caulobacteraceae</taxon>
        <taxon>Phenylobacterium</taxon>
    </lineage>
</organism>
<dbReference type="RefSeq" id="WP_211937065.1">
    <property type="nucleotide sequence ID" value="NZ_CP073078.1"/>
</dbReference>
<dbReference type="SUPFAM" id="SSF48208">
    <property type="entry name" value="Six-hairpin glycosidases"/>
    <property type="match status" value="1"/>
</dbReference>
<evidence type="ECO:0000256" key="2">
    <source>
        <dbReference type="ARBA" id="ARBA00023235"/>
    </source>
</evidence>
<keyword evidence="2" id="KW-0413">Isomerase</keyword>
<dbReference type="Pfam" id="PF07221">
    <property type="entry name" value="GlcNAc_2-epim"/>
    <property type="match status" value="1"/>
</dbReference>
<dbReference type="Gene3D" id="1.50.10.10">
    <property type="match status" value="1"/>
</dbReference>
<dbReference type="PANTHER" id="PTHR15108">
    <property type="entry name" value="N-ACYLGLUCOSAMINE-2-EPIMERASE"/>
    <property type="match status" value="1"/>
</dbReference>
<gene>
    <name evidence="3" type="ORF">KCG34_18345</name>
</gene>
<reference evidence="3" key="1">
    <citation type="submission" date="2021-04" db="EMBL/GenBank/DDBJ databases">
        <title>The complete genome sequence of Caulobacter sp. S6.</title>
        <authorList>
            <person name="Tang Y."/>
            <person name="Ouyang W."/>
            <person name="Liu Q."/>
            <person name="Huang B."/>
            <person name="Guo Z."/>
            <person name="Lei P."/>
        </authorList>
    </citation>
    <scope>NUCLEOTIDE SEQUENCE</scope>
    <source>
        <strain evidence="3">S6</strain>
    </source>
</reference>
<evidence type="ECO:0000256" key="1">
    <source>
        <dbReference type="ARBA" id="ARBA00008558"/>
    </source>
</evidence>
<dbReference type="InterPro" id="IPR012341">
    <property type="entry name" value="6hp_glycosidase-like_sf"/>
</dbReference>
<accession>A0A975FWZ0</accession>
<dbReference type="InterPro" id="IPR010819">
    <property type="entry name" value="AGE/CE"/>
</dbReference>